<dbReference type="FunFam" id="3.40.50.300:FF:000639">
    <property type="entry name" value="SWI/SNF-related matrix-associated actin-dependent regulator of chromatin subfamily A containing DEAD/H box 1 isoform X1"/>
    <property type="match status" value="1"/>
</dbReference>
<dbReference type="GO" id="GO:0005634">
    <property type="term" value="C:nucleus"/>
    <property type="evidence" value="ECO:0007669"/>
    <property type="project" value="UniProtKB-SubCell"/>
</dbReference>
<feature type="domain" description="Helicase C-terminal" evidence="20">
    <location>
        <begin position="896"/>
        <end position="1058"/>
    </location>
</feature>
<feature type="region of interest" description="Disordered" evidence="17">
    <location>
        <begin position="145"/>
        <end position="211"/>
    </location>
</feature>
<dbReference type="Pfam" id="PF00176">
    <property type="entry name" value="SNF2-rel_dom"/>
    <property type="match status" value="1"/>
</dbReference>
<evidence type="ECO:0000256" key="7">
    <source>
        <dbReference type="ARBA" id="ARBA00022763"/>
    </source>
</evidence>
<evidence type="ECO:0000256" key="13">
    <source>
        <dbReference type="ARBA" id="ARBA00023204"/>
    </source>
</evidence>
<dbReference type="Proteomes" id="UP000694891">
    <property type="component" value="Unplaced"/>
</dbReference>
<organism evidence="21">
    <name type="scientific">Stegastes partitus</name>
    <name type="common">bicolor damselfish</name>
    <dbReference type="NCBI Taxonomy" id="144197"/>
    <lineage>
        <taxon>Eukaryota</taxon>
        <taxon>Metazoa</taxon>
        <taxon>Chordata</taxon>
        <taxon>Craniata</taxon>
        <taxon>Vertebrata</taxon>
        <taxon>Euteleostomi</taxon>
        <taxon>Actinopterygii</taxon>
        <taxon>Neopterygii</taxon>
        <taxon>Teleostei</taxon>
        <taxon>Neoteleostei</taxon>
        <taxon>Acanthomorphata</taxon>
        <taxon>Ovalentaria</taxon>
        <taxon>Pomacentridae</taxon>
        <taxon>Stegastes</taxon>
    </lineage>
</organism>
<dbReference type="EC" id="3.6.4.12" evidence="4"/>
<dbReference type="InterPro" id="IPR014001">
    <property type="entry name" value="Helicase_ATP-bd"/>
</dbReference>
<feature type="region of interest" description="Disordered" evidence="17">
    <location>
        <begin position="238"/>
        <end position="370"/>
    </location>
</feature>
<evidence type="ECO:0000313" key="23">
    <source>
        <dbReference type="RefSeq" id="XP_008277561.1"/>
    </source>
</evidence>
<evidence type="ECO:0000259" key="18">
    <source>
        <dbReference type="PROSITE" id="PS51140"/>
    </source>
</evidence>
<keyword evidence="6" id="KW-0547">Nucleotide-binding</keyword>
<feature type="compositionally biased region" description="Basic and acidic residues" evidence="17">
    <location>
        <begin position="193"/>
        <end position="211"/>
    </location>
</feature>
<keyword evidence="14" id="KW-0539">Nucleus</keyword>
<dbReference type="CDD" id="cd14279">
    <property type="entry name" value="CUE"/>
    <property type="match status" value="1"/>
</dbReference>
<evidence type="ECO:0000313" key="22">
    <source>
        <dbReference type="Proteomes" id="UP000694891"/>
    </source>
</evidence>
<dbReference type="OrthoDB" id="448448at2759"/>
<proteinExistence type="inferred from homology"/>
<evidence type="ECO:0000256" key="5">
    <source>
        <dbReference type="ARBA" id="ARBA00022454"/>
    </source>
</evidence>
<dbReference type="FunFam" id="3.40.50.10810:FF:000014">
    <property type="entry name" value="SWI/SNF-related matrix-associated actin-dependent regulator of chromatin subfamily A containing DEAD/H box 1"/>
    <property type="match status" value="1"/>
</dbReference>
<sequence length="1064" mass="120353">MSLFNLNRFRFEKKTANKEEESGSKSPESEKENKPAKMKPAKAPPKSHARGVVFEEVLTIDLEEDEVLSEPNTKISSSRKSKSPVGKASNIVVSDHTDDEENEMEDKVSKLLEMFPQLSRQEVLEVTGSTSTLDGAVAVCLLRFGDKEAPNQGRKRKQDGSSSSQDSGESHPSKKRKPSEASDEGESEGSEPSFERQESMVRRLQKKFPDQDKEELRMVLQEHDWNVEDALQVLQMFSDPDNSSFSSPDSQEKKVSKSKSKEKSSRSHRELKHHEDHQNSKTKGNHKGSKNHKDISETEEDSTDDSDATKDSEDESESDDSKNKSSTSTLSSWIIKKPDSVSSSSSVTKTTTSSSLKPSSSSSVAQTLSRFASVTSIAKKEAVERKRKARASDERVSSEEDSDGEDTVNSEFEDSDDELDSEGGMTDLKKEILKFFQDASIDELSLISGCSVKKAQKIVELRPFDQWQSLTEVFHKDNGLSEDLLLGCRVVLKERKVVLELMSKCETISSKMVKEVTEVMEKGTGAMKQPSVLNSQFQLKPYQLIGLKWLLLLHKHKLSGILADEMGLGKTIQAIAFLAQLYQNGIEGPHLITVPSSTLDNWVRELKLWCPDLKVLVYYGSMEDRRYLRHDILNEDVEFNVIVTTYNLAIGNDNDRSLFRRLRLKYAVFDEGHMLKNMNSLRYRHLMAINAEHRLLLTGTPLQNNLLELMSLLNFIMPSMFSSSTTQLSKMFSMKSHEEQSRFERDRISQAKLIMKPFILRRIKSEVLKQLPAKEEKVEFCSMSEKQQVLYQSLLKKLKTSTNGEKRELCNVMMQLRKMANHPLLHRQYYTTDKLKAMSKLMLKEPTHFDADAALIQEDMEVMSDFELHRLCQQYSSISSYQLESKVLLDSGKFLHLTELLTSLKSQGDRVVLFSQFTMMLDIVEVLLKHLKHRYVRLDGSTPIADRIVLIDEFNTDPDIFVFLLSTRAGGLGINLTSANVVILHDIDCNPYNDKQAEDRCHRVGQTRTVQVIKLISKDSIEDCILQVGNKKLKLEQDMTTAGEGGEGTIPEDMASLLKASLGL</sequence>
<dbReference type="InterPro" id="IPR049730">
    <property type="entry name" value="SNF2/RAD54-like_C"/>
</dbReference>
<dbReference type="InterPro" id="IPR009060">
    <property type="entry name" value="UBA-like_sf"/>
</dbReference>
<keyword evidence="5" id="KW-0158">Chromosome</keyword>
<feature type="region of interest" description="Disordered" evidence="17">
    <location>
        <begin position="382"/>
        <end position="423"/>
    </location>
</feature>
<evidence type="ECO:0000256" key="2">
    <source>
        <dbReference type="ARBA" id="ARBA00004286"/>
    </source>
</evidence>
<comment type="subcellular location">
    <subcellularLocation>
        <location evidence="2">Chromosome</location>
    </subcellularLocation>
    <subcellularLocation>
        <location evidence="1">Nucleus</location>
    </subcellularLocation>
</comment>
<feature type="compositionally biased region" description="Basic residues" evidence="17">
    <location>
        <begin position="36"/>
        <end position="49"/>
    </location>
</feature>
<dbReference type="GO" id="GO:0043130">
    <property type="term" value="F:ubiquitin binding"/>
    <property type="evidence" value="ECO:0007669"/>
    <property type="project" value="InterPro"/>
</dbReference>
<dbReference type="InterPro" id="IPR038718">
    <property type="entry name" value="SNF2-like_sf"/>
</dbReference>
<dbReference type="GO" id="GO:0006281">
    <property type="term" value="P:DNA repair"/>
    <property type="evidence" value="ECO:0007669"/>
    <property type="project" value="UniProtKB-KW"/>
</dbReference>
<evidence type="ECO:0000256" key="4">
    <source>
        <dbReference type="ARBA" id="ARBA00012551"/>
    </source>
</evidence>
<feature type="compositionally biased region" description="Acidic residues" evidence="17">
    <location>
        <begin position="297"/>
        <end position="318"/>
    </location>
</feature>
<feature type="compositionally biased region" description="Basic and acidic residues" evidence="17">
    <location>
        <begin position="250"/>
        <end position="279"/>
    </location>
</feature>
<dbReference type="SMART" id="SM00490">
    <property type="entry name" value="HELICc"/>
    <property type="match status" value="1"/>
</dbReference>
<dbReference type="GO" id="GO:0005694">
    <property type="term" value="C:chromosome"/>
    <property type="evidence" value="ECO:0007669"/>
    <property type="project" value="UniProtKB-SubCell"/>
</dbReference>
<comment type="catalytic activity">
    <reaction evidence="15">
        <text>ATP + H2O = ADP + phosphate + H(+)</text>
        <dbReference type="Rhea" id="RHEA:13065"/>
        <dbReference type="ChEBI" id="CHEBI:15377"/>
        <dbReference type="ChEBI" id="CHEBI:15378"/>
        <dbReference type="ChEBI" id="CHEBI:30616"/>
        <dbReference type="ChEBI" id="CHEBI:43474"/>
        <dbReference type="ChEBI" id="CHEBI:456216"/>
        <dbReference type="EC" id="3.6.4.12"/>
    </reaction>
    <physiologicalReaction direction="left-to-right" evidence="15">
        <dbReference type="Rhea" id="RHEA:13066"/>
    </physiologicalReaction>
</comment>
<keyword evidence="11" id="KW-0156">Chromatin regulator</keyword>
<dbReference type="PROSITE" id="PS51194">
    <property type="entry name" value="HELICASE_CTER"/>
    <property type="match status" value="1"/>
</dbReference>
<evidence type="ECO:0000259" key="20">
    <source>
        <dbReference type="PROSITE" id="PS51194"/>
    </source>
</evidence>
<dbReference type="CTD" id="557875"/>
<dbReference type="SMART" id="SM00487">
    <property type="entry name" value="DEXDc"/>
    <property type="match status" value="1"/>
</dbReference>
<dbReference type="InterPro" id="IPR000330">
    <property type="entry name" value="SNF2_N"/>
</dbReference>
<dbReference type="Ensembl" id="ENSSPAT00000002600.1">
    <property type="protein sequence ID" value="ENSSPAP00000002561.1"/>
    <property type="gene ID" value="ENSSPAG00000001970.1"/>
</dbReference>
<evidence type="ECO:0000259" key="19">
    <source>
        <dbReference type="PROSITE" id="PS51192"/>
    </source>
</evidence>
<evidence type="ECO:0000256" key="9">
    <source>
        <dbReference type="ARBA" id="ARBA00022806"/>
    </source>
</evidence>
<keyword evidence="22" id="KW-1185">Reference proteome</keyword>
<feature type="compositionally biased region" description="Acidic residues" evidence="17">
    <location>
        <begin position="399"/>
        <end position="421"/>
    </location>
</feature>
<evidence type="ECO:0000256" key="11">
    <source>
        <dbReference type="ARBA" id="ARBA00022853"/>
    </source>
</evidence>
<evidence type="ECO:0000256" key="12">
    <source>
        <dbReference type="ARBA" id="ARBA00023125"/>
    </source>
</evidence>
<keyword evidence="8" id="KW-0378">Hydrolase</keyword>
<comment type="function">
    <text evidence="16">DNA helicase that possesses intrinsic ATP-dependent nucleosome-remodeling activity and is both required for DNA repair and heterochromatin organization. Promotes DNA end resection of double-strand breaks (DSBs) following DNA damage: probably acts by weakening histone DNA interactions in nucleosomes flanking DSBs. Required for the restoration of heterochromatin organization after replication.</text>
</comment>
<feature type="domain" description="Helicase ATP-binding" evidence="19">
    <location>
        <begin position="551"/>
        <end position="719"/>
    </location>
</feature>
<evidence type="ECO:0000256" key="16">
    <source>
        <dbReference type="ARBA" id="ARBA00059123"/>
    </source>
</evidence>
<keyword evidence="7" id="KW-0227">DNA damage</keyword>
<feature type="compositionally biased region" description="Basic and acidic residues" evidence="17">
    <location>
        <begin position="9"/>
        <end position="35"/>
    </location>
</feature>
<feature type="region of interest" description="Disordered" evidence="17">
    <location>
        <begin position="65"/>
        <end position="108"/>
    </location>
</feature>
<dbReference type="Pfam" id="PF02845">
    <property type="entry name" value="CUE"/>
    <property type="match status" value="1"/>
</dbReference>
<evidence type="ECO:0000256" key="8">
    <source>
        <dbReference type="ARBA" id="ARBA00022801"/>
    </source>
</evidence>
<evidence type="ECO:0000256" key="1">
    <source>
        <dbReference type="ARBA" id="ARBA00004123"/>
    </source>
</evidence>
<dbReference type="SUPFAM" id="SSF46934">
    <property type="entry name" value="UBA-like"/>
    <property type="match status" value="1"/>
</dbReference>
<dbReference type="CDD" id="cd17998">
    <property type="entry name" value="DEXHc_SMARCAD1"/>
    <property type="match status" value="1"/>
</dbReference>
<feature type="compositionally biased region" description="Low complexity" evidence="17">
    <location>
        <begin position="340"/>
        <end position="364"/>
    </location>
</feature>
<evidence type="ECO:0000256" key="6">
    <source>
        <dbReference type="ARBA" id="ARBA00022741"/>
    </source>
</evidence>
<dbReference type="GO" id="GO:0005524">
    <property type="term" value="F:ATP binding"/>
    <property type="evidence" value="ECO:0007669"/>
    <property type="project" value="UniProtKB-KW"/>
</dbReference>
<feature type="compositionally biased region" description="Low complexity" evidence="17">
    <location>
        <begin position="238"/>
        <end position="249"/>
    </location>
</feature>
<dbReference type="RefSeq" id="XP_008277561.1">
    <property type="nucleotide sequence ID" value="XM_008279339.1"/>
</dbReference>
<dbReference type="GO" id="GO:0006325">
    <property type="term" value="P:chromatin organization"/>
    <property type="evidence" value="ECO:0007669"/>
    <property type="project" value="UniProtKB-KW"/>
</dbReference>
<protein>
    <recommendedName>
        <fullName evidence="4">DNA helicase</fullName>
        <ecNumber evidence="4">3.6.4.12</ecNumber>
    </recommendedName>
</protein>
<evidence type="ECO:0000256" key="10">
    <source>
        <dbReference type="ARBA" id="ARBA00022840"/>
    </source>
</evidence>
<dbReference type="PROSITE" id="PS51140">
    <property type="entry name" value="CUE"/>
    <property type="match status" value="2"/>
</dbReference>
<dbReference type="Pfam" id="PF00271">
    <property type="entry name" value="Helicase_C"/>
    <property type="match status" value="1"/>
</dbReference>
<dbReference type="GeneTree" id="ENSGT00910000144252"/>
<dbReference type="InterPro" id="IPR003892">
    <property type="entry name" value="CUE"/>
</dbReference>
<accession>A0A3B4Z5M5</accession>
<keyword evidence="9" id="KW-0347">Helicase</keyword>
<dbReference type="GO" id="GO:0016787">
    <property type="term" value="F:hydrolase activity"/>
    <property type="evidence" value="ECO:0007669"/>
    <property type="project" value="UniProtKB-KW"/>
</dbReference>
<dbReference type="AlphaFoldDB" id="A0A3B4Z5M5"/>
<dbReference type="InterPro" id="IPR027417">
    <property type="entry name" value="P-loop_NTPase"/>
</dbReference>
<dbReference type="STRING" id="144197.ENSSPAP00000002561"/>
<feature type="domain" description="CUE" evidence="18">
    <location>
        <begin position="103"/>
        <end position="144"/>
    </location>
</feature>
<evidence type="ECO:0000313" key="21">
    <source>
        <dbReference type="Ensembl" id="ENSSPAP00000002561.1"/>
    </source>
</evidence>
<feature type="region of interest" description="Disordered" evidence="17">
    <location>
        <begin position="1"/>
        <end position="50"/>
    </location>
</feature>
<dbReference type="GO" id="GO:0003678">
    <property type="term" value="F:DNA helicase activity"/>
    <property type="evidence" value="ECO:0007669"/>
    <property type="project" value="UniProtKB-EC"/>
</dbReference>
<reference evidence="23" key="2">
    <citation type="submission" date="2025-04" db="UniProtKB">
        <authorList>
            <consortium name="RefSeq"/>
        </authorList>
    </citation>
    <scope>IDENTIFICATION</scope>
</reference>
<gene>
    <name evidence="23" type="primary">smarcad1</name>
</gene>
<evidence type="ECO:0000256" key="3">
    <source>
        <dbReference type="ARBA" id="ARBA00007025"/>
    </source>
</evidence>
<reference evidence="21" key="1">
    <citation type="submission" date="2023-09" db="UniProtKB">
        <authorList>
            <consortium name="Ensembl"/>
        </authorList>
    </citation>
    <scope>IDENTIFICATION</scope>
</reference>
<dbReference type="GeneID" id="103355506"/>
<dbReference type="Gene3D" id="3.40.50.300">
    <property type="entry name" value="P-loop containing nucleotide triphosphate hydrolases"/>
    <property type="match status" value="1"/>
</dbReference>
<dbReference type="Gene3D" id="3.40.50.10810">
    <property type="entry name" value="Tandem AAA-ATPase domain"/>
    <property type="match status" value="1"/>
</dbReference>
<dbReference type="GO" id="GO:0003677">
    <property type="term" value="F:DNA binding"/>
    <property type="evidence" value="ECO:0007669"/>
    <property type="project" value="UniProtKB-KW"/>
</dbReference>
<comment type="similarity">
    <text evidence="3">Belongs to the SNF2/RAD54 helicase family.</text>
</comment>
<dbReference type="Gene3D" id="1.10.8.10">
    <property type="entry name" value="DNA helicase RuvA subunit, C-terminal domain"/>
    <property type="match status" value="1"/>
</dbReference>
<evidence type="ECO:0000256" key="17">
    <source>
        <dbReference type="SAM" id="MobiDB-lite"/>
    </source>
</evidence>
<dbReference type="PANTHER" id="PTHR10799">
    <property type="entry name" value="SNF2/RAD54 HELICASE FAMILY"/>
    <property type="match status" value="1"/>
</dbReference>
<dbReference type="SUPFAM" id="SSF52540">
    <property type="entry name" value="P-loop containing nucleoside triphosphate hydrolases"/>
    <property type="match status" value="2"/>
</dbReference>
<keyword evidence="10" id="KW-0067">ATP-binding</keyword>
<feature type="domain" description="CUE" evidence="18">
    <location>
        <begin position="196"/>
        <end position="239"/>
    </location>
</feature>
<dbReference type="PROSITE" id="PS51192">
    <property type="entry name" value="HELICASE_ATP_BIND_1"/>
    <property type="match status" value="1"/>
</dbReference>
<feature type="compositionally biased region" description="Basic and acidic residues" evidence="17">
    <location>
        <begin position="382"/>
        <end position="398"/>
    </location>
</feature>
<evidence type="ECO:0000256" key="15">
    <source>
        <dbReference type="ARBA" id="ARBA00048432"/>
    </source>
</evidence>
<dbReference type="CDD" id="cd18793">
    <property type="entry name" value="SF2_C_SNF"/>
    <property type="match status" value="1"/>
</dbReference>
<keyword evidence="12" id="KW-0238">DNA-binding</keyword>
<keyword evidence="13" id="KW-0234">DNA repair</keyword>
<name>A0A3B4Z5M5_9TELE</name>
<evidence type="ECO:0000256" key="14">
    <source>
        <dbReference type="ARBA" id="ARBA00023242"/>
    </source>
</evidence>
<dbReference type="InterPro" id="IPR001650">
    <property type="entry name" value="Helicase_C-like"/>
</dbReference>